<dbReference type="AlphaFoldDB" id="A0A1I2T2M6"/>
<keyword evidence="2" id="KW-1185">Reference proteome</keyword>
<dbReference type="EMBL" id="FOOK01000054">
    <property type="protein sequence ID" value="SFG59314.1"/>
    <property type="molecule type" value="Genomic_DNA"/>
</dbReference>
<evidence type="ECO:0000313" key="1">
    <source>
        <dbReference type="EMBL" id="SFG59314.1"/>
    </source>
</evidence>
<reference evidence="1 2" key="1">
    <citation type="submission" date="2016-10" db="EMBL/GenBank/DDBJ databases">
        <authorList>
            <person name="de Groot N.N."/>
        </authorList>
    </citation>
    <scope>NUCLEOTIDE SEQUENCE [LARGE SCALE GENOMIC DNA]</scope>
    <source>
        <strain evidence="1 2">DSM 44945</strain>
    </source>
</reference>
<organism evidence="1 2">
    <name type="scientific">Planifilum fulgidum</name>
    <dbReference type="NCBI Taxonomy" id="201973"/>
    <lineage>
        <taxon>Bacteria</taxon>
        <taxon>Bacillati</taxon>
        <taxon>Bacillota</taxon>
        <taxon>Bacilli</taxon>
        <taxon>Bacillales</taxon>
        <taxon>Thermoactinomycetaceae</taxon>
        <taxon>Planifilum</taxon>
    </lineage>
</organism>
<dbReference type="RefSeq" id="WP_092041841.1">
    <property type="nucleotide sequence ID" value="NZ_FOOK01000054.1"/>
</dbReference>
<name>A0A1I2T2M6_9BACL</name>
<protein>
    <submittedName>
        <fullName evidence="1">Uncharacterized protein</fullName>
    </submittedName>
</protein>
<evidence type="ECO:0000313" key="2">
    <source>
        <dbReference type="Proteomes" id="UP000198661"/>
    </source>
</evidence>
<dbReference type="OrthoDB" id="2463732at2"/>
<dbReference type="Proteomes" id="UP000198661">
    <property type="component" value="Unassembled WGS sequence"/>
</dbReference>
<gene>
    <name evidence="1" type="ORF">SAMN04488025_1549</name>
</gene>
<accession>A0A1I2T2M6</accession>
<proteinExistence type="predicted"/>
<sequence>MSKKKFPDPPPEVEETVKQYVRKGEDYHIFRPAIKFNDVLYHYCKFAKGKTRSDGNEELSGFLIVRDDGVVPPKTEEVISILRLGLHTNTMTFDIAVTGREWASLPIQMWEKLMNLLRKVEQAFQSEMPEEIREALSVFKETAETMSREQKLLQDVSKAMKLAGEVTIVTPEIGQKIADHFDGLLVPRRLT</sequence>